<organism evidence="2 3">
    <name type="scientific">Mucor saturninus</name>
    <dbReference type="NCBI Taxonomy" id="64648"/>
    <lineage>
        <taxon>Eukaryota</taxon>
        <taxon>Fungi</taxon>
        <taxon>Fungi incertae sedis</taxon>
        <taxon>Mucoromycota</taxon>
        <taxon>Mucoromycotina</taxon>
        <taxon>Mucoromycetes</taxon>
        <taxon>Mucorales</taxon>
        <taxon>Mucorineae</taxon>
        <taxon>Mucoraceae</taxon>
        <taxon>Mucor</taxon>
    </lineage>
</organism>
<dbReference type="AlphaFoldDB" id="A0A8H7QXJ0"/>
<proteinExistence type="predicted"/>
<feature type="domain" description="Reverse transcriptase" evidence="1">
    <location>
        <begin position="28"/>
        <end position="136"/>
    </location>
</feature>
<comment type="caution">
    <text evidence="2">The sequence shown here is derived from an EMBL/GenBank/DDBJ whole genome shotgun (WGS) entry which is preliminary data.</text>
</comment>
<keyword evidence="3" id="KW-1185">Reference proteome</keyword>
<evidence type="ECO:0000313" key="3">
    <source>
        <dbReference type="Proteomes" id="UP000603453"/>
    </source>
</evidence>
<reference evidence="2" key="1">
    <citation type="submission" date="2020-12" db="EMBL/GenBank/DDBJ databases">
        <title>Metabolic potential, ecology and presence of endohyphal bacteria is reflected in genomic diversity of Mucoromycotina.</title>
        <authorList>
            <person name="Muszewska A."/>
            <person name="Okrasinska A."/>
            <person name="Steczkiewicz K."/>
            <person name="Drgas O."/>
            <person name="Orlowska M."/>
            <person name="Perlinska-Lenart U."/>
            <person name="Aleksandrzak-Piekarczyk T."/>
            <person name="Szatraj K."/>
            <person name="Zielenkiewicz U."/>
            <person name="Pilsyk S."/>
            <person name="Malc E."/>
            <person name="Mieczkowski P."/>
            <person name="Kruszewska J.S."/>
            <person name="Biernat P."/>
            <person name="Pawlowska J."/>
        </authorList>
    </citation>
    <scope>NUCLEOTIDE SEQUENCE</scope>
    <source>
        <strain evidence="2">WA0000017839</strain>
    </source>
</reference>
<dbReference type="Pfam" id="PF00078">
    <property type="entry name" value="RVT_1"/>
    <property type="match status" value="1"/>
</dbReference>
<accession>A0A8H7QXJ0</accession>
<protein>
    <recommendedName>
        <fullName evidence="1">Reverse transcriptase domain-containing protein</fullName>
    </recommendedName>
</protein>
<dbReference type="Proteomes" id="UP000603453">
    <property type="component" value="Unassembled WGS sequence"/>
</dbReference>
<name>A0A8H7QXJ0_9FUNG</name>
<evidence type="ECO:0000313" key="2">
    <source>
        <dbReference type="EMBL" id="KAG2200614.1"/>
    </source>
</evidence>
<evidence type="ECO:0000259" key="1">
    <source>
        <dbReference type="Pfam" id="PF00078"/>
    </source>
</evidence>
<gene>
    <name evidence="2" type="ORF">INT47_007358</name>
</gene>
<dbReference type="SUPFAM" id="SSF56672">
    <property type="entry name" value="DNA/RNA polymerases"/>
    <property type="match status" value="1"/>
</dbReference>
<sequence>MNGILNEYQTGFIPGKFIGENGMTLSMILDQMYVNINGFFTDATIQQSGLRQGDPLPQLLFNLAMEPLFLHILQETCFSGYRFPEVPSISDSLVVKRMAYADDICVFLDDTVELGLLHYYMQRYSDVSNAKFNEKKN</sequence>
<dbReference type="OrthoDB" id="2272737at2759"/>
<dbReference type="InterPro" id="IPR000477">
    <property type="entry name" value="RT_dom"/>
</dbReference>
<dbReference type="EMBL" id="JAEPRD010000081">
    <property type="protein sequence ID" value="KAG2200614.1"/>
    <property type="molecule type" value="Genomic_DNA"/>
</dbReference>
<dbReference type="InterPro" id="IPR043502">
    <property type="entry name" value="DNA/RNA_pol_sf"/>
</dbReference>